<dbReference type="EMBL" id="BJXJ01000012">
    <property type="protein sequence ID" value="GEM75427.1"/>
    <property type="molecule type" value="Genomic_DNA"/>
</dbReference>
<organism evidence="2 3">
    <name type="scientific">Vibrio sagamiensis NBRC 104589</name>
    <dbReference type="NCBI Taxonomy" id="1219064"/>
    <lineage>
        <taxon>Bacteria</taxon>
        <taxon>Pseudomonadati</taxon>
        <taxon>Pseudomonadota</taxon>
        <taxon>Gammaproteobacteria</taxon>
        <taxon>Vibrionales</taxon>
        <taxon>Vibrionaceae</taxon>
        <taxon>Vibrio</taxon>
    </lineage>
</organism>
<dbReference type="InterPro" id="IPR043101">
    <property type="entry name" value="ExsD_dom1"/>
</dbReference>
<dbReference type="Proteomes" id="UP000321922">
    <property type="component" value="Unassembled WGS sequence"/>
</dbReference>
<evidence type="ECO:0000313" key="2">
    <source>
        <dbReference type="EMBL" id="GEM75427.1"/>
    </source>
</evidence>
<dbReference type="InterPro" id="IPR031835">
    <property type="entry name" value="ExsD_N"/>
</dbReference>
<dbReference type="Pfam" id="PF16806">
    <property type="entry name" value="ExsD"/>
    <property type="match status" value="1"/>
</dbReference>
<accession>A0A511QE24</accession>
<comment type="caution">
    <text evidence="2">The sequence shown here is derived from an EMBL/GenBank/DDBJ whole genome shotgun (WGS) entry which is preliminary data.</text>
</comment>
<protein>
    <recommendedName>
        <fullName evidence="1">Antiactivator protein ExsD N-terminal domain-containing protein</fullName>
    </recommendedName>
</protein>
<name>A0A511QE24_9VIBR</name>
<feature type="domain" description="Antiactivator protein ExsD N-terminal" evidence="1">
    <location>
        <begin position="54"/>
        <end position="131"/>
    </location>
</feature>
<dbReference type="RefSeq" id="WP_039979109.1">
    <property type="nucleotide sequence ID" value="NZ_BAOJ01000010.1"/>
</dbReference>
<dbReference type="AlphaFoldDB" id="A0A511QE24"/>
<evidence type="ECO:0000259" key="1">
    <source>
        <dbReference type="Pfam" id="PF16806"/>
    </source>
</evidence>
<evidence type="ECO:0000313" key="3">
    <source>
        <dbReference type="Proteomes" id="UP000321922"/>
    </source>
</evidence>
<sequence length="327" mass="38315">MKKQYFQDRISFPSNQVKKRKVSILKQGARYETDEKLGTRCSDNIINVNYQQLSVEGIINFEQLSLLQRLLGRTAVDCILTSRFIKTHRLLGIKLDKLSVRLLLEIGGQLSDKRVLVNFDQKLAYINQCLGYRFNLGAPQTLMQCIFITLKEWLNHKIGVDALEKTSKVNQLIKQLNAQQDYWNRMSEEAEYSVFALQQIELLTEQQIELKQQYKNKVEDSCPLQSHDALLADWRPALDKLRSFNRFESVDAEFLSEWKKWCSEVRIQGPELSEVWNACELAYNDLNALSKIWKWFQEMETVSSIDQYYFDIQSTQFGHSCNHHNPK</sequence>
<dbReference type="Gene3D" id="1.10.8.520">
    <property type="entry name" value="ExsD N-terminal domain-like"/>
    <property type="match status" value="1"/>
</dbReference>
<reference evidence="2 3" key="1">
    <citation type="submission" date="2019-07" db="EMBL/GenBank/DDBJ databases">
        <title>Whole genome shotgun sequence of Vibrio sagamiensis NBRC 104589.</title>
        <authorList>
            <person name="Hosoyama A."/>
            <person name="Uohara A."/>
            <person name="Ohji S."/>
            <person name="Ichikawa N."/>
        </authorList>
    </citation>
    <scope>NUCLEOTIDE SEQUENCE [LARGE SCALE GENOMIC DNA]</scope>
    <source>
        <strain evidence="2 3">NBRC 104589</strain>
    </source>
</reference>
<gene>
    <name evidence="2" type="ORF">VSA01S_15390</name>
</gene>
<proteinExistence type="predicted"/>
<keyword evidence="3" id="KW-1185">Reference proteome</keyword>